<evidence type="ECO:0000256" key="1">
    <source>
        <dbReference type="SAM" id="Phobius"/>
    </source>
</evidence>
<keyword evidence="1" id="KW-1133">Transmembrane helix</keyword>
<organism evidence="3">
    <name type="scientific">marine sediment metagenome</name>
    <dbReference type="NCBI Taxonomy" id="412755"/>
    <lineage>
        <taxon>unclassified sequences</taxon>
        <taxon>metagenomes</taxon>
        <taxon>ecological metagenomes</taxon>
    </lineage>
</organism>
<accession>A0A0F9ABF5</accession>
<dbReference type="Pfam" id="PF07589">
    <property type="entry name" value="PEP-CTERM"/>
    <property type="match status" value="1"/>
</dbReference>
<reference evidence="3" key="1">
    <citation type="journal article" date="2015" name="Nature">
        <title>Complex archaea that bridge the gap between prokaryotes and eukaryotes.</title>
        <authorList>
            <person name="Spang A."/>
            <person name="Saw J.H."/>
            <person name="Jorgensen S.L."/>
            <person name="Zaremba-Niedzwiedzka K."/>
            <person name="Martijn J."/>
            <person name="Lind A.E."/>
            <person name="van Eijk R."/>
            <person name="Schleper C."/>
            <person name="Guy L."/>
            <person name="Ettema T.J."/>
        </authorList>
    </citation>
    <scope>NUCLEOTIDE SEQUENCE</scope>
</reference>
<feature type="domain" description="Ice-binding protein C-terminal" evidence="2">
    <location>
        <begin position="220"/>
        <end position="241"/>
    </location>
</feature>
<sequence>RISSELVRISYKTFLKKNNNFLGEEKMKKSLIILIMVMVFGSTVSVHALLIDRGGGLIYDDVLDITWLQDASYAQTSGYDADGWMAWSNAVTWAENLSYYDSVRDYTYTDWRLPHALPVNGVSYDFTYSNDGSTDVGINISSPNSELGYMYYTELGNSAGSPSAPNAGPFINLQSNWYWASPEGLDPGTGVIFAFHDGRQLFNDALIPEYAWAVRDGDVVPEPATLLLLGLGGLALRRKRRA</sequence>
<feature type="non-terminal residue" evidence="3">
    <location>
        <position position="1"/>
    </location>
</feature>
<comment type="caution">
    <text evidence="3">The sequence shown here is derived from an EMBL/GenBank/DDBJ whole genome shotgun (WGS) entry which is preliminary data.</text>
</comment>
<feature type="transmembrane region" description="Helical" evidence="1">
    <location>
        <begin position="31"/>
        <end position="50"/>
    </location>
</feature>
<gene>
    <name evidence="3" type="ORF">LCGC14_2869850</name>
</gene>
<dbReference type="EMBL" id="LAZR01055683">
    <property type="protein sequence ID" value="KKK75824.1"/>
    <property type="molecule type" value="Genomic_DNA"/>
</dbReference>
<protein>
    <recommendedName>
        <fullName evidence="2">Ice-binding protein C-terminal domain-containing protein</fullName>
    </recommendedName>
</protein>
<evidence type="ECO:0000259" key="2">
    <source>
        <dbReference type="Pfam" id="PF07589"/>
    </source>
</evidence>
<dbReference type="InterPro" id="IPR013424">
    <property type="entry name" value="Ice-binding_C"/>
</dbReference>
<proteinExistence type="predicted"/>
<evidence type="ECO:0000313" key="3">
    <source>
        <dbReference type="EMBL" id="KKK75824.1"/>
    </source>
</evidence>
<keyword evidence="1" id="KW-0472">Membrane</keyword>
<name>A0A0F9ABF5_9ZZZZ</name>
<dbReference type="AlphaFoldDB" id="A0A0F9ABF5"/>
<dbReference type="NCBIfam" id="TIGR02595">
    <property type="entry name" value="PEP_CTERM"/>
    <property type="match status" value="1"/>
</dbReference>
<keyword evidence="1" id="KW-0812">Transmembrane</keyword>